<dbReference type="SFLD" id="SFLDG01101">
    <property type="entry name" value="Uncharacterised_Radical_SAM_Su"/>
    <property type="match status" value="1"/>
</dbReference>
<dbReference type="InterPro" id="IPR027596">
    <property type="entry name" value="AmmeMemoSam_rS"/>
</dbReference>
<evidence type="ECO:0000259" key="7">
    <source>
        <dbReference type="PROSITE" id="PS51918"/>
    </source>
</evidence>
<protein>
    <submittedName>
        <fullName evidence="8">Pyruvate formate lyase activating enzyme</fullName>
    </submittedName>
</protein>
<dbReference type="SUPFAM" id="SSF102114">
    <property type="entry name" value="Radical SAM enzymes"/>
    <property type="match status" value="1"/>
</dbReference>
<dbReference type="Gene3D" id="3.20.20.70">
    <property type="entry name" value="Aldolase class I"/>
    <property type="match status" value="1"/>
</dbReference>
<keyword evidence="4 6" id="KW-0408">Iron</keyword>
<evidence type="ECO:0000256" key="6">
    <source>
        <dbReference type="PIRSR" id="PIRSR004869-50"/>
    </source>
</evidence>
<dbReference type="Proteomes" id="UP000182321">
    <property type="component" value="Unassembled WGS sequence"/>
</dbReference>
<dbReference type="GO" id="GO:0051539">
    <property type="term" value="F:4 iron, 4 sulfur cluster binding"/>
    <property type="evidence" value="ECO:0007669"/>
    <property type="project" value="UniProtKB-KW"/>
</dbReference>
<evidence type="ECO:0000256" key="5">
    <source>
        <dbReference type="ARBA" id="ARBA00023014"/>
    </source>
</evidence>
<evidence type="ECO:0000313" key="8">
    <source>
        <dbReference type="EMBL" id="SEK67153.1"/>
    </source>
</evidence>
<dbReference type="SFLD" id="SFLDS00029">
    <property type="entry name" value="Radical_SAM"/>
    <property type="match status" value="1"/>
</dbReference>
<dbReference type="GO" id="GO:0016829">
    <property type="term" value="F:lyase activity"/>
    <property type="evidence" value="ECO:0007669"/>
    <property type="project" value="UniProtKB-KW"/>
</dbReference>
<dbReference type="CDD" id="cd01335">
    <property type="entry name" value="Radical_SAM"/>
    <property type="match status" value="1"/>
</dbReference>
<comment type="cofactor">
    <cofactor evidence="6">
        <name>[4Fe-4S] cluster</name>
        <dbReference type="ChEBI" id="CHEBI:49883"/>
    </cofactor>
    <text evidence="6">Binds 1 [4Fe-4S] cluster. The cluster is coordinated with 3 cysteines and an exchangeable S-adenosyl-L-methionine.</text>
</comment>
<organism evidence="8 9">
    <name type="scientific">Pseudobutyrivibrio ruminis</name>
    <dbReference type="NCBI Taxonomy" id="46206"/>
    <lineage>
        <taxon>Bacteria</taxon>
        <taxon>Bacillati</taxon>
        <taxon>Bacillota</taxon>
        <taxon>Clostridia</taxon>
        <taxon>Lachnospirales</taxon>
        <taxon>Lachnospiraceae</taxon>
        <taxon>Pseudobutyrivibrio</taxon>
    </lineage>
</organism>
<feature type="binding site" evidence="6">
    <location>
        <position position="73"/>
    </location>
    <ligand>
        <name>[4Fe-4S] cluster</name>
        <dbReference type="ChEBI" id="CHEBI:49883"/>
        <note>4Fe-4S-S-AdoMet</note>
    </ligand>
</feature>
<keyword evidence="8" id="KW-0456">Lyase</keyword>
<dbReference type="InterPro" id="IPR007197">
    <property type="entry name" value="rSAM"/>
</dbReference>
<dbReference type="InterPro" id="IPR034457">
    <property type="entry name" value="Organic_radical-activating"/>
</dbReference>
<evidence type="ECO:0000256" key="4">
    <source>
        <dbReference type="ARBA" id="ARBA00023004"/>
    </source>
</evidence>
<evidence type="ECO:0000256" key="1">
    <source>
        <dbReference type="ARBA" id="ARBA00022485"/>
    </source>
</evidence>
<evidence type="ECO:0000256" key="2">
    <source>
        <dbReference type="ARBA" id="ARBA00022691"/>
    </source>
</evidence>
<dbReference type="InterPro" id="IPR006638">
    <property type="entry name" value="Elp3/MiaA/NifB-like_rSAM"/>
</dbReference>
<dbReference type="InterPro" id="IPR016431">
    <property type="entry name" value="Pyrv-formate_lyase-activ_prd"/>
</dbReference>
<keyword evidence="5 6" id="KW-0411">Iron-sulfur</keyword>
<dbReference type="PANTHER" id="PTHR30352">
    <property type="entry name" value="PYRUVATE FORMATE-LYASE-ACTIVATING ENZYME"/>
    <property type="match status" value="1"/>
</dbReference>
<keyword evidence="1" id="KW-0004">4Fe-4S</keyword>
<evidence type="ECO:0000256" key="3">
    <source>
        <dbReference type="ARBA" id="ARBA00022723"/>
    </source>
</evidence>
<dbReference type="PIRSF" id="PIRSF004869">
    <property type="entry name" value="PflX_prd"/>
    <property type="match status" value="1"/>
</dbReference>
<reference evidence="9" key="1">
    <citation type="submission" date="2016-10" db="EMBL/GenBank/DDBJ databases">
        <authorList>
            <person name="Varghese N."/>
        </authorList>
    </citation>
    <scope>NUCLEOTIDE SEQUENCE [LARGE SCALE GENOMIC DNA]</scope>
    <source>
        <strain evidence="9">ACV-9</strain>
    </source>
</reference>
<name>A0A1H7IX91_9FIRM</name>
<keyword evidence="9" id="KW-1185">Reference proteome</keyword>
<proteinExistence type="predicted"/>
<dbReference type="AlphaFoldDB" id="A0A1H7IX91"/>
<dbReference type="EMBL" id="FNZX01000008">
    <property type="protein sequence ID" value="SEK67153.1"/>
    <property type="molecule type" value="Genomic_DNA"/>
</dbReference>
<feature type="binding site" evidence="6">
    <location>
        <position position="69"/>
    </location>
    <ligand>
        <name>[4Fe-4S] cluster</name>
        <dbReference type="ChEBI" id="CHEBI:49883"/>
        <note>4Fe-4S-S-AdoMet</note>
    </ligand>
</feature>
<dbReference type="PANTHER" id="PTHR30352:SF5">
    <property type="entry name" value="PYRUVATE FORMATE-LYASE 1-ACTIVATING ENZYME"/>
    <property type="match status" value="1"/>
</dbReference>
<dbReference type="RefSeq" id="WP_074790705.1">
    <property type="nucleotide sequence ID" value="NZ_FNZX01000008.1"/>
</dbReference>
<dbReference type="InterPro" id="IPR058240">
    <property type="entry name" value="rSAM_sf"/>
</dbReference>
<dbReference type="SMART" id="SM00729">
    <property type="entry name" value="Elp3"/>
    <property type="match status" value="1"/>
</dbReference>
<dbReference type="PROSITE" id="PS51918">
    <property type="entry name" value="RADICAL_SAM"/>
    <property type="match status" value="1"/>
</dbReference>
<keyword evidence="2 6" id="KW-0949">S-adenosyl-L-methionine</keyword>
<keyword evidence="3 6" id="KW-0479">Metal-binding</keyword>
<gene>
    <name evidence="8" type="ORF">SAMN02910377_01513</name>
</gene>
<accession>A0A1H7IX91</accession>
<dbReference type="NCBIfam" id="TIGR04337">
    <property type="entry name" value="AmmeMemoSam_rS"/>
    <property type="match status" value="1"/>
</dbReference>
<feature type="binding site" evidence="6">
    <location>
        <position position="76"/>
    </location>
    <ligand>
        <name>[4Fe-4S] cluster</name>
        <dbReference type="ChEBI" id="CHEBI:49883"/>
        <note>4Fe-4S-S-AdoMet</note>
    </ligand>
</feature>
<dbReference type="InterPro" id="IPR013785">
    <property type="entry name" value="Aldolase_TIM"/>
</dbReference>
<feature type="domain" description="Radical SAM core" evidence="7">
    <location>
        <begin position="54"/>
        <end position="272"/>
    </location>
</feature>
<dbReference type="GO" id="GO:0046872">
    <property type="term" value="F:metal ion binding"/>
    <property type="evidence" value="ECO:0007669"/>
    <property type="project" value="UniProtKB-KW"/>
</dbReference>
<sequence length="278" mass="31572">MAVCNLCYRHCNISEGKYGFCQVRTCRDSIVVPENYGMLTAIAMDPIEKKPLNRFYPGSYILSVGSYGCNLRCPFCQNYHISWGDEADDSKKEARYVSPEMLAQIADEQQANGNIGVAFTYNEPLISYEYILDTAKLLSAKGLKTVLVSNGMADVATVKELFSYVDAMNIDLKGFTDHYYEDVLKGNRQMVMNFIQEAAKYCHVELTTLIIPGENDSDEEMDKLSGWIASVNPEIPLHISRFFPRFHMVDRDATPVETIYHLKDIAKRHLKYVYTGNC</sequence>
<dbReference type="Pfam" id="PF04055">
    <property type="entry name" value="Radical_SAM"/>
    <property type="match status" value="1"/>
</dbReference>
<evidence type="ECO:0000313" key="9">
    <source>
        <dbReference type="Proteomes" id="UP000182321"/>
    </source>
</evidence>
<keyword evidence="8" id="KW-0670">Pyruvate</keyword>